<name>A0A1I6DXI4_9FIRM</name>
<dbReference type="Pfam" id="PF04471">
    <property type="entry name" value="Mrr_cat"/>
    <property type="match status" value="1"/>
</dbReference>
<dbReference type="GO" id="GO:0003677">
    <property type="term" value="F:DNA binding"/>
    <property type="evidence" value="ECO:0007669"/>
    <property type="project" value="InterPro"/>
</dbReference>
<dbReference type="EMBL" id="FOYM01000020">
    <property type="protein sequence ID" value="SFR10145.1"/>
    <property type="molecule type" value="Genomic_DNA"/>
</dbReference>
<feature type="transmembrane region" description="Helical" evidence="1">
    <location>
        <begin position="21"/>
        <end position="42"/>
    </location>
</feature>
<dbReference type="Gene3D" id="3.40.1350.10">
    <property type="match status" value="1"/>
</dbReference>
<evidence type="ECO:0000313" key="4">
    <source>
        <dbReference type="Proteomes" id="UP000199584"/>
    </source>
</evidence>
<accession>A0A1I6DXI4</accession>
<dbReference type="STRING" id="39060.SAMN05660706_12047"/>
<feature type="transmembrane region" description="Helical" evidence="1">
    <location>
        <begin position="255"/>
        <end position="273"/>
    </location>
</feature>
<sequence length="308" mass="35890">MLKDRLHYFMHNPPRDDRTRLAHALDLMLPLLFFWSITISAIQITHLEQRTLNILLPLILVLETALIVTLKVRKNCHLRMHRNIWFSARKCRERIKNIDSRQDFVLLVKDLLTKTYAMKELETFFIKDESSIDLHGELGKHKIAVLCISADKDDFKVCDKQIKEFFEDIKRYHFDVGLVVTTGAFSDDAHRFVRRMKGQKKIHLFDGYTVLRMAKHAGHPIFPEEKWQKNNEYAITGLEMALSIKENILTSKKRALLFVLLGTAFLVIAALQADFIGSLYLIFGVINVFIGFSGYLLNILRRNELIFD</sequence>
<dbReference type="AlphaFoldDB" id="A0A1I6DXI4"/>
<feature type="transmembrane region" description="Helical" evidence="1">
    <location>
        <begin position="54"/>
        <end position="72"/>
    </location>
</feature>
<dbReference type="InterPro" id="IPR011335">
    <property type="entry name" value="Restrct_endonuc-II-like"/>
</dbReference>
<evidence type="ECO:0000259" key="2">
    <source>
        <dbReference type="Pfam" id="PF04471"/>
    </source>
</evidence>
<keyword evidence="1" id="KW-0812">Transmembrane</keyword>
<reference evidence="4" key="1">
    <citation type="submission" date="2016-10" db="EMBL/GenBank/DDBJ databases">
        <authorList>
            <person name="Varghese N."/>
            <person name="Submissions S."/>
        </authorList>
    </citation>
    <scope>NUCLEOTIDE SEQUENCE [LARGE SCALE GENOMIC DNA]</scope>
    <source>
        <strain evidence="4">DSM 3669</strain>
    </source>
</reference>
<keyword evidence="3" id="KW-0540">Nuclease</keyword>
<protein>
    <submittedName>
        <fullName evidence="3">Restriction endonuclease</fullName>
    </submittedName>
</protein>
<feature type="domain" description="Restriction endonuclease type IV Mrr" evidence="2">
    <location>
        <begin position="102"/>
        <end position="213"/>
    </location>
</feature>
<keyword evidence="3" id="KW-0255">Endonuclease</keyword>
<dbReference type="GO" id="GO:0004519">
    <property type="term" value="F:endonuclease activity"/>
    <property type="evidence" value="ECO:0007669"/>
    <property type="project" value="UniProtKB-KW"/>
</dbReference>
<dbReference type="Proteomes" id="UP000199584">
    <property type="component" value="Unassembled WGS sequence"/>
</dbReference>
<dbReference type="GO" id="GO:0009307">
    <property type="term" value="P:DNA restriction-modification system"/>
    <property type="evidence" value="ECO:0007669"/>
    <property type="project" value="InterPro"/>
</dbReference>
<evidence type="ECO:0000313" key="3">
    <source>
        <dbReference type="EMBL" id="SFR10145.1"/>
    </source>
</evidence>
<gene>
    <name evidence="3" type="ORF">SAMN05660706_12047</name>
</gene>
<dbReference type="InterPro" id="IPR011856">
    <property type="entry name" value="tRNA_endonuc-like_dom_sf"/>
</dbReference>
<dbReference type="OrthoDB" id="1805587at2"/>
<proteinExistence type="predicted"/>
<keyword evidence="1" id="KW-0472">Membrane</keyword>
<feature type="transmembrane region" description="Helical" evidence="1">
    <location>
        <begin position="279"/>
        <end position="300"/>
    </location>
</feature>
<dbReference type="RefSeq" id="WP_092484722.1">
    <property type="nucleotide sequence ID" value="NZ_FOYM01000020.1"/>
</dbReference>
<dbReference type="SUPFAM" id="SSF52980">
    <property type="entry name" value="Restriction endonuclease-like"/>
    <property type="match status" value="1"/>
</dbReference>
<keyword evidence="1" id="KW-1133">Transmembrane helix</keyword>
<keyword evidence="3" id="KW-0378">Hydrolase</keyword>
<dbReference type="InterPro" id="IPR007560">
    <property type="entry name" value="Restrct_endonuc_IV_Mrr"/>
</dbReference>
<organism evidence="3 4">
    <name type="scientific">Desulfoscipio geothermicus DSM 3669</name>
    <dbReference type="NCBI Taxonomy" id="1121426"/>
    <lineage>
        <taxon>Bacteria</taxon>
        <taxon>Bacillati</taxon>
        <taxon>Bacillota</taxon>
        <taxon>Clostridia</taxon>
        <taxon>Eubacteriales</taxon>
        <taxon>Desulfallaceae</taxon>
        <taxon>Desulfoscipio</taxon>
    </lineage>
</organism>
<keyword evidence="4" id="KW-1185">Reference proteome</keyword>
<evidence type="ECO:0000256" key="1">
    <source>
        <dbReference type="SAM" id="Phobius"/>
    </source>
</evidence>